<dbReference type="EMBL" id="JBHLVF010000041">
    <property type="protein sequence ID" value="MFC0395363.1"/>
    <property type="molecule type" value="Genomic_DNA"/>
</dbReference>
<sequence length="88" mass="10601">MQRSLEQLFKSTGDLLQRVRKYNRDPIHRESIMAMNETYSVISKAKWLQDSDLFRQWTIDRLRRMEYKLLTILEGYTNSLNERQGAMS</sequence>
<comment type="caution">
    <text evidence="1">The sequence shown here is derived from an EMBL/GenBank/DDBJ whole genome shotgun (WGS) entry which is preliminary data.</text>
</comment>
<keyword evidence="2" id="KW-1185">Reference proteome</keyword>
<organism evidence="1 2">
    <name type="scientific">Paenibacillus mendelii</name>
    <dbReference type="NCBI Taxonomy" id="206163"/>
    <lineage>
        <taxon>Bacteria</taxon>
        <taxon>Bacillati</taxon>
        <taxon>Bacillota</taxon>
        <taxon>Bacilli</taxon>
        <taxon>Bacillales</taxon>
        <taxon>Paenibacillaceae</taxon>
        <taxon>Paenibacillus</taxon>
    </lineage>
</organism>
<evidence type="ECO:0000313" key="2">
    <source>
        <dbReference type="Proteomes" id="UP001589818"/>
    </source>
</evidence>
<evidence type="ECO:0008006" key="3">
    <source>
        <dbReference type="Google" id="ProtNLM"/>
    </source>
</evidence>
<name>A0ABV6JHG4_9BACL</name>
<accession>A0ABV6JHG4</accession>
<gene>
    <name evidence="1" type="ORF">ACFFJ8_28855</name>
</gene>
<protein>
    <recommendedName>
        <fullName evidence="3">Four helix bundle protein</fullName>
    </recommendedName>
</protein>
<proteinExistence type="predicted"/>
<dbReference type="RefSeq" id="WP_204816475.1">
    <property type="nucleotide sequence ID" value="NZ_JANHOF010000001.1"/>
</dbReference>
<dbReference type="Proteomes" id="UP001589818">
    <property type="component" value="Unassembled WGS sequence"/>
</dbReference>
<evidence type="ECO:0000313" key="1">
    <source>
        <dbReference type="EMBL" id="MFC0395363.1"/>
    </source>
</evidence>
<reference evidence="1 2" key="1">
    <citation type="submission" date="2024-09" db="EMBL/GenBank/DDBJ databases">
        <authorList>
            <person name="Sun Q."/>
            <person name="Mori K."/>
        </authorList>
    </citation>
    <scope>NUCLEOTIDE SEQUENCE [LARGE SCALE GENOMIC DNA]</scope>
    <source>
        <strain evidence="1 2">CCM 4839</strain>
    </source>
</reference>